<dbReference type="AlphaFoldDB" id="A0A699RQW8"/>
<feature type="compositionally biased region" description="Low complexity" evidence="1">
    <location>
        <begin position="23"/>
        <end position="36"/>
    </location>
</feature>
<sequence length="88" mass="9691">MLQRLKEMLKERVLAPVNADGPNPTSNTNSFNTASLSDTAVSPNFRIARKSSFVDPSKYPADLDMPELEDIVYSDDEEDVGVEADLSN</sequence>
<dbReference type="EMBL" id="BKCJ011113562">
    <property type="protein sequence ID" value="GFC88046.1"/>
    <property type="molecule type" value="Genomic_DNA"/>
</dbReference>
<name>A0A699RQW8_TANCI</name>
<gene>
    <name evidence="2" type="ORF">Tci_860016</name>
</gene>
<accession>A0A699RQW8</accession>
<feature type="region of interest" description="Disordered" evidence="1">
    <location>
        <begin position="14"/>
        <end position="36"/>
    </location>
</feature>
<evidence type="ECO:0000256" key="1">
    <source>
        <dbReference type="SAM" id="MobiDB-lite"/>
    </source>
</evidence>
<comment type="caution">
    <text evidence="2">The sequence shown here is derived from an EMBL/GenBank/DDBJ whole genome shotgun (WGS) entry which is preliminary data.</text>
</comment>
<protein>
    <submittedName>
        <fullName evidence="2">Uncharacterized protein</fullName>
    </submittedName>
</protein>
<organism evidence="2">
    <name type="scientific">Tanacetum cinerariifolium</name>
    <name type="common">Dalmatian daisy</name>
    <name type="synonym">Chrysanthemum cinerariifolium</name>
    <dbReference type="NCBI Taxonomy" id="118510"/>
    <lineage>
        <taxon>Eukaryota</taxon>
        <taxon>Viridiplantae</taxon>
        <taxon>Streptophyta</taxon>
        <taxon>Embryophyta</taxon>
        <taxon>Tracheophyta</taxon>
        <taxon>Spermatophyta</taxon>
        <taxon>Magnoliopsida</taxon>
        <taxon>eudicotyledons</taxon>
        <taxon>Gunneridae</taxon>
        <taxon>Pentapetalae</taxon>
        <taxon>asterids</taxon>
        <taxon>campanulids</taxon>
        <taxon>Asterales</taxon>
        <taxon>Asteraceae</taxon>
        <taxon>Asteroideae</taxon>
        <taxon>Anthemideae</taxon>
        <taxon>Anthemidinae</taxon>
        <taxon>Tanacetum</taxon>
    </lineage>
</organism>
<proteinExistence type="predicted"/>
<reference evidence="2" key="1">
    <citation type="journal article" date="2019" name="Sci. Rep.">
        <title>Draft genome of Tanacetum cinerariifolium, the natural source of mosquito coil.</title>
        <authorList>
            <person name="Yamashiro T."/>
            <person name="Shiraishi A."/>
            <person name="Satake H."/>
            <person name="Nakayama K."/>
        </authorList>
    </citation>
    <scope>NUCLEOTIDE SEQUENCE</scope>
</reference>
<evidence type="ECO:0000313" key="2">
    <source>
        <dbReference type="EMBL" id="GFC88046.1"/>
    </source>
</evidence>